<comment type="caution">
    <text evidence="1">The sequence shown here is derived from an EMBL/GenBank/DDBJ whole genome shotgun (WGS) entry which is preliminary data.</text>
</comment>
<dbReference type="Proteomes" id="UP000789860">
    <property type="component" value="Unassembled WGS sequence"/>
</dbReference>
<evidence type="ECO:0000313" key="1">
    <source>
        <dbReference type="EMBL" id="CAG8502716.1"/>
    </source>
</evidence>
<protein>
    <submittedName>
        <fullName evidence="1">11169_t:CDS:1</fullName>
    </submittedName>
</protein>
<sequence>MKNNILTLIQPNNNENILPELEESSTSDNEISLPTSDNSPIEPNNPQIELDNLLSEITDSIKVAEMTEEGIIDDSEVSDNEEYWSNVVEN</sequence>
<keyword evidence="2" id="KW-1185">Reference proteome</keyword>
<name>A0ACA9L316_9GLOM</name>
<organism evidence="1 2">
    <name type="scientific">Scutellospora calospora</name>
    <dbReference type="NCBI Taxonomy" id="85575"/>
    <lineage>
        <taxon>Eukaryota</taxon>
        <taxon>Fungi</taxon>
        <taxon>Fungi incertae sedis</taxon>
        <taxon>Mucoromycota</taxon>
        <taxon>Glomeromycotina</taxon>
        <taxon>Glomeromycetes</taxon>
        <taxon>Diversisporales</taxon>
        <taxon>Gigasporaceae</taxon>
        <taxon>Scutellospora</taxon>
    </lineage>
</organism>
<dbReference type="EMBL" id="CAJVPM010003547">
    <property type="protein sequence ID" value="CAG8502716.1"/>
    <property type="molecule type" value="Genomic_DNA"/>
</dbReference>
<reference evidence="1" key="1">
    <citation type="submission" date="2021-06" db="EMBL/GenBank/DDBJ databases">
        <authorList>
            <person name="Kallberg Y."/>
            <person name="Tangrot J."/>
            <person name="Rosling A."/>
        </authorList>
    </citation>
    <scope>NUCLEOTIDE SEQUENCE</scope>
    <source>
        <strain evidence="1">AU212A</strain>
    </source>
</reference>
<accession>A0ACA9L316</accession>
<gene>
    <name evidence="1" type="ORF">SCALOS_LOCUS3314</name>
</gene>
<evidence type="ECO:0000313" key="2">
    <source>
        <dbReference type="Proteomes" id="UP000789860"/>
    </source>
</evidence>
<proteinExistence type="predicted"/>